<sequence length="218" mass="23771">MGKIEISAAFLQELETKHNGEKANFLIVRKRKNKKRIRAQKEGTATFLSRSGGILMITFPFFWFTALIGSFFLIMFFEVGGFAFSQLWTHTALQQTVKAAMAESHSVQGVNGTGADVLVDDLSLSHAQQAWNNNTAAMKGVGVPLDPTFQFSTVNPNTPSGYNDTFSASVQATTPLNSLDHFMAHFGTSVQAERTITDTVSSTLPTSSEAQQSLQTLP</sequence>
<evidence type="ECO:0000313" key="3">
    <source>
        <dbReference type="EMBL" id="PWI56586.1"/>
    </source>
</evidence>
<gene>
    <name evidence="3" type="ORF">BM613_13000</name>
</gene>
<keyword evidence="4" id="KW-1185">Reference proteome</keyword>
<reference evidence="3 4" key="1">
    <citation type="submission" date="2016-11" db="EMBL/GenBank/DDBJ databases">
        <title>Comparative genomics of Acidibacillus ferroxidans species.</title>
        <authorList>
            <person name="Oliveira G."/>
            <person name="Nunes G."/>
            <person name="Oliveira R."/>
            <person name="Araujo F."/>
            <person name="Salim A."/>
            <person name="Scholte L."/>
            <person name="Morais D."/>
            <person name="Nancucheo I."/>
            <person name="Johnson D.B."/>
            <person name="Grail B."/>
            <person name="Bittencourt J."/>
            <person name="Valadares R."/>
        </authorList>
    </citation>
    <scope>NUCLEOTIDE SEQUENCE [LARGE SCALE GENOMIC DNA]</scope>
    <source>
        <strain evidence="3 4">Y002</strain>
    </source>
</reference>
<accession>A0A2U3D5L8</accession>
<organism evidence="3 4">
    <name type="scientific">Sulfoacidibacillus thermotolerans</name>
    <name type="common">Acidibacillus sulfuroxidans</name>
    <dbReference type="NCBI Taxonomy" id="1765684"/>
    <lineage>
        <taxon>Bacteria</taxon>
        <taxon>Bacillati</taxon>
        <taxon>Bacillota</taxon>
        <taxon>Bacilli</taxon>
        <taxon>Bacillales</taxon>
        <taxon>Alicyclobacillaceae</taxon>
        <taxon>Sulfoacidibacillus</taxon>
    </lineage>
</organism>
<comment type="caution">
    <text evidence="3">The sequence shown here is derived from an EMBL/GenBank/DDBJ whole genome shotgun (WGS) entry which is preliminary data.</text>
</comment>
<evidence type="ECO:0000313" key="4">
    <source>
        <dbReference type="Proteomes" id="UP000245380"/>
    </source>
</evidence>
<dbReference type="AlphaFoldDB" id="A0A2U3D5L8"/>
<protein>
    <submittedName>
        <fullName evidence="3">Uncharacterized protein</fullName>
    </submittedName>
</protein>
<proteinExistence type="predicted"/>
<evidence type="ECO:0000256" key="1">
    <source>
        <dbReference type="SAM" id="MobiDB-lite"/>
    </source>
</evidence>
<keyword evidence="2" id="KW-0812">Transmembrane</keyword>
<keyword evidence="2" id="KW-1133">Transmembrane helix</keyword>
<name>A0A2U3D5L8_SULT2</name>
<feature type="region of interest" description="Disordered" evidence="1">
    <location>
        <begin position="199"/>
        <end position="218"/>
    </location>
</feature>
<keyword evidence="2" id="KW-0472">Membrane</keyword>
<feature type="transmembrane region" description="Helical" evidence="2">
    <location>
        <begin position="54"/>
        <end position="77"/>
    </location>
</feature>
<dbReference type="RefSeq" id="WP_109431637.1">
    <property type="nucleotide sequence ID" value="NZ_MPDK01000035.1"/>
</dbReference>
<evidence type="ECO:0000256" key="2">
    <source>
        <dbReference type="SAM" id="Phobius"/>
    </source>
</evidence>
<dbReference type="EMBL" id="MPDK01000035">
    <property type="protein sequence ID" value="PWI56586.1"/>
    <property type="molecule type" value="Genomic_DNA"/>
</dbReference>
<dbReference type="Proteomes" id="UP000245380">
    <property type="component" value="Unassembled WGS sequence"/>
</dbReference>